<evidence type="ECO:0000256" key="11">
    <source>
        <dbReference type="ARBA" id="ARBA00022960"/>
    </source>
</evidence>
<dbReference type="InterPro" id="IPR011761">
    <property type="entry name" value="ATP-grasp"/>
</dbReference>
<dbReference type="GO" id="GO:0005737">
    <property type="term" value="C:cytoplasm"/>
    <property type="evidence" value="ECO:0007669"/>
    <property type="project" value="UniProtKB-SubCell"/>
</dbReference>
<evidence type="ECO:0000259" key="16">
    <source>
        <dbReference type="PROSITE" id="PS50975"/>
    </source>
</evidence>
<dbReference type="Gene3D" id="3.30.470.20">
    <property type="entry name" value="ATP-grasp fold, B domain"/>
    <property type="match status" value="1"/>
</dbReference>
<dbReference type="Proteomes" id="UP000246352">
    <property type="component" value="Unassembled WGS sequence"/>
</dbReference>
<accession>A0A317PGM1</accession>
<keyword evidence="18" id="KW-1185">Reference proteome</keyword>
<dbReference type="GO" id="GO:0005524">
    <property type="term" value="F:ATP binding"/>
    <property type="evidence" value="ECO:0007669"/>
    <property type="project" value="UniProtKB-UniRule"/>
</dbReference>
<dbReference type="InterPro" id="IPR013815">
    <property type="entry name" value="ATP_grasp_subdomain_1"/>
</dbReference>
<sequence>MTEITILFGGHGAERLVSVASAQNLASHAPDADLWFWQSDDHFIPVSHAELAAHRSAFEIAFEPTSKPLARSIDEALERAQADSRLLVLGLHGVGAEDGALALDCERRLIPFTGSGSAAGASGFDKQQSKLLAAARGVPVAPSLLICAGADGSAAAGFLQLHGPLVGKPVASGSSHGLIAIRDPSGLDLLSAASAECDYMLEPFVSGREFTVGVSQIDGVLRGLPPVEIVLDPDVQFDYSAKYLGRGCQEICPADIPDALSGQLQSLALAAHAAIGAYGYSRTDLIVGPDGPVFLEINTLPGLSKASLIPQALAAAGVPFSDFLSEQIELARRRYG</sequence>
<keyword evidence="9 15" id="KW-0547">Nucleotide-binding</keyword>
<dbReference type="InterPro" id="IPR011127">
    <property type="entry name" value="Dala_Dala_lig_N"/>
</dbReference>
<dbReference type="InterPro" id="IPR000291">
    <property type="entry name" value="D-Ala_lig_Van_CS"/>
</dbReference>
<dbReference type="Pfam" id="PF01820">
    <property type="entry name" value="Dala_Dala_lig_N"/>
    <property type="match status" value="1"/>
</dbReference>
<evidence type="ECO:0000256" key="3">
    <source>
        <dbReference type="ARBA" id="ARBA00003921"/>
    </source>
</evidence>
<evidence type="ECO:0000256" key="14">
    <source>
        <dbReference type="ARBA" id="ARBA00047614"/>
    </source>
</evidence>
<dbReference type="RefSeq" id="WP_110033696.1">
    <property type="nucleotide sequence ID" value="NZ_QGTR01000005.1"/>
</dbReference>
<dbReference type="OrthoDB" id="9813261at2"/>
<evidence type="ECO:0000256" key="9">
    <source>
        <dbReference type="ARBA" id="ARBA00022741"/>
    </source>
</evidence>
<name>A0A317PGM1_9HYPH</name>
<dbReference type="PANTHER" id="PTHR23132:SF23">
    <property type="entry name" value="D-ALANINE--D-ALANINE LIGASE B"/>
    <property type="match status" value="1"/>
</dbReference>
<evidence type="ECO:0000256" key="15">
    <source>
        <dbReference type="PROSITE-ProRule" id="PRU00409"/>
    </source>
</evidence>
<keyword evidence="13" id="KW-0961">Cell wall biogenesis/degradation</keyword>
<dbReference type="GO" id="GO:0009252">
    <property type="term" value="P:peptidoglycan biosynthetic process"/>
    <property type="evidence" value="ECO:0007669"/>
    <property type="project" value="UniProtKB-KW"/>
</dbReference>
<gene>
    <name evidence="17" type="ORF">DFR52_105263</name>
</gene>
<dbReference type="Pfam" id="PF07478">
    <property type="entry name" value="Dala_Dala_lig_C"/>
    <property type="match status" value="1"/>
</dbReference>
<comment type="function">
    <text evidence="3">Cell wall formation.</text>
</comment>
<dbReference type="GO" id="GO:0008716">
    <property type="term" value="F:D-alanine-D-alanine ligase activity"/>
    <property type="evidence" value="ECO:0007669"/>
    <property type="project" value="UniProtKB-EC"/>
</dbReference>
<keyword evidence="11" id="KW-0133">Cell shape</keyword>
<reference evidence="17 18" key="1">
    <citation type="submission" date="2018-05" db="EMBL/GenBank/DDBJ databases">
        <title>Genomic Encyclopedia of Type Strains, Phase IV (KMG-IV): sequencing the most valuable type-strain genomes for metagenomic binning, comparative biology and taxonomic classification.</title>
        <authorList>
            <person name="Goeker M."/>
        </authorList>
    </citation>
    <scope>NUCLEOTIDE SEQUENCE [LARGE SCALE GENOMIC DNA]</scope>
    <source>
        <strain evidence="17 18">DSM 16791</strain>
    </source>
</reference>
<dbReference type="InterPro" id="IPR011095">
    <property type="entry name" value="Dala_Dala_lig_C"/>
</dbReference>
<dbReference type="PROSITE" id="PS50975">
    <property type="entry name" value="ATP_GRASP"/>
    <property type="match status" value="1"/>
</dbReference>
<feature type="domain" description="ATP-grasp" evidence="16">
    <location>
        <begin position="130"/>
        <end position="329"/>
    </location>
</feature>
<comment type="catalytic activity">
    <reaction evidence="14">
        <text>2 D-alanine + ATP = D-alanyl-D-alanine + ADP + phosphate + H(+)</text>
        <dbReference type="Rhea" id="RHEA:11224"/>
        <dbReference type="ChEBI" id="CHEBI:15378"/>
        <dbReference type="ChEBI" id="CHEBI:30616"/>
        <dbReference type="ChEBI" id="CHEBI:43474"/>
        <dbReference type="ChEBI" id="CHEBI:57416"/>
        <dbReference type="ChEBI" id="CHEBI:57822"/>
        <dbReference type="ChEBI" id="CHEBI:456216"/>
        <dbReference type="EC" id="6.3.2.4"/>
    </reaction>
</comment>
<dbReference type="AlphaFoldDB" id="A0A317PGM1"/>
<comment type="subcellular location">
    <subcellularLocation>
        <location evidence="4">Cytoplasm</location>
    </subcellularLocation>
</comment>
<evidence type="ECO:0000256" key="10">
    <source>
        <dbReference type="ARBA" id="ARBA00022840"/>
    </source>
</evidence>
<dbReference type="InterPro" id="IPR016185">
    <property type="entry name" value="PreATP-grasp_dom_sf"/>
</dbReference>
<organism evidence="17 18">
    <name type="scientific">Hoeflea marina</name>
    <dbReference type="NCBI Taxonomy" id="274592"/>
    <lineage>
        <taxon>Bacteria</taxon>
        <taxon>Pseudomonadati</taxon>
        <taxon>Pseudomonadota</taxon>
        <taxon>Alphaproteobacteria</taxon>
        <taxon>Hyphomicrobiales</taxon>
        <taxon>Rhizobiaceae</taxon>
        <taxon>Hoeflea</taxon>
    </lineage>
</organism>
<evidence type="ECO:0000256" key="13">
    <source>
        <dbReference type="ARBA" id="ARBA00023316"/>
    </source>
</evidence>
<evidence type="ECO:0000313" key="17">
    <source>
        <dbReference type="EMBL" id="PWV98282.1"/>
    </source>
</evidence>
<dbReference type="GO" id="GO:0046872">
    <property type="term" value="F:metal ion binding"/>
    <property type="evidence" value="ECO:0007669"/>
    <property type="project" value="InterPro"/>
</dbReference>
<dbReference type="SUPFAM" id="SSF52440">
    <property type="entry name" value="PreATP-grasp domain"/>
    <property type="match status" value="1"/>
</dbReference>
<dbReference type="EC" id="6.3.2.4" evidence="6"/>
<keyword evidence="8 17" id="KW-0436">Ligase</keyword>
<evidence type="ECO:0000256" key="8">
    <source>
        <dbReference type="ARBA" id="ARBA00022598"/>
    </source>
</evidence>
<dbReference type="Gene3D" id="3.30.1490.20">
    <property type="entry name" value="ATP-grasp fold, A domain"/>
    <property type="match status" value="1"/>
</dbReference>
<comment type="similarity">
    <text evidence="5">Belongs to the D-alanine--D-alanine ligase family.</text>
</comment>
<dbReference type="GO" id="GO:0071555">
    <property type="term" value="P:cell wall organization"/>
    <property type="evidence" value="ECO:0007669"/>
    <property type="project" value="UniProtKB-KW"/>
</dbReference>
<keyword evidence="10 15" id="KW-0067">ATP-binding</keyword>
<evidence type="ECO:0000256" key="7">
    <source>
        <dbReference type="ARBA" id="ARBA00022490"/>
    </source>
</evidence>
<protein>
    <recommendedName>
        <fullName evidence="6">D-alanine--D-alanine ligase</fullName>
        <ecNumber evidence="6">6.3.2.4</ecNumber>
    </recommendedName>
</protein>
<proteinExistence type="inferred from homology"/>
<dbReference type="PROSITE" id="PS00844">
    <property type="entry name" value="DALA_DALA_LIGASE_2"/>
    <property type="match status" value="1"/>
</dbReference>
<comment type="caution">
    <text evidence="17">The sequence shown here is derived from an EMBL/GenBank/DDBJ whole genome shotgun (WGS) entry which is preliminary data.</text>
</comment>
<keyword evidence="12" id="KW-0573">Peptidoglycan synthesis</keyword>
<keyword evidence="7" id="KW-0963">Cytoplasm</keyword>
<evidence type="ECO:0000256" key="5">
    <source>
        <dbReference type="ARBA" id="ARBA00010871"/>
    </source>
</evidence>
<evidence type="ECO:0000256" key="6">
    <source>
        <dbReference type="ARBA" id="ARBA00012216"/>
    </source>
</evidence>
<dbReference type="GO" id="GO:0008360">
    <property type="term" value="P:regulation of cell shape"/>
    <property type="evidence" value="ECO:0007669"/>
    <property type="project" value="UniProtKB-KW"/>
</dbReference>
<comment type="cofactor">
    <cofactor evidence="1">
        <name>Mn(2+)</name>
        <dbReference type="ChEBI" id="CHEBI:29035"/>
    </cofactor>
</comment>
<comment type="cofactor">
    <cofactor evidence="2">
        <name>Mg(2+)</name>
        <dbReference type="ChEBI" id="CHEBI:18420"/>
    </cofactor>
</comment>
<evidence type="ECO:0000256" key="4">
    <source>
        <dbReference type="ARBA" id="ARBA00004496"/>
    </source>
</evidence>
<evidence type="ECO:0000256" key="1">
    <source>
        <dbReference type="ARBA" id="ARBA00001936"/>
    </source>
</evidence>
<dbReference type="PANTHER" id="PTHR23132">
    <property type="entry name" value="D-ALANINE--D-ALANINE LIGASE"/>
    <property type="match status" value="1"/>
</dbReference>
<dbReference type="Gene3D" id="3.40.50.20">
    <property type="match status" value="1"/>
</dbReference>
<dbReference type="SUPFAM" id="SSF56059">
    <property type="entry name" value="Glutathione synthetase ATP-binding domain-like"/>
    <property type="match status" value="1"/>
</dbReference>
<evidence type="ECO:0000313" key="18">
    <source>
        <dbReference type="Proteomes" id="UP000246352"/>
    </source>
</evidence>
<dbReference type="EMBL" id="QGTR01000005">
    <property type="protein sequence ID" value="PWV98282.1"/>
    <property type="molecule type" value="Genomic_DNA"/>
</dbReference>
<evidence type="ECO:0000256" key="2">
    <source>
        <dbReference type="ARBA" id="ARBA00001946"/>
    </source>
</evidence>
<evidence type="ECO:0000256" key="12">
    <source>
        <dbReference type="ARBA" id="ARBA00022984"/>
    </source>
</evidence>